<organism evidence="1 2">
    <name type="scientific">Eretmocerus hayati</name>
    <dbReference type="NCBI Taxonomy" id="131215"/>
    <lineage>
        <taxon>Eukaryota</taxon>
        <taxon>Metazoa</taxon>
        <taxon>Ecdysozoa</taxon>
        <taxon>Arthropoda</taxon>
        <taxon>Hexapoda</taxon>
        <taxon>Insecta</taxon>
        <taxon>Pterygota</taxon>
        <taxon>Neoptera</taxon>
        <taxon>Endopterygota</taxon>
        <taxon>Hymenoptera</taxon>
        <taxon>Apocrita</taxon>
        <taxon>Proctotrupomorpha</taxon>
        <taxon>Chalcidoidea</taxon>
        <taxon>Aphelinidae</taxon>
        <taxon>Aphelininae</taxon>
        <taxon>Eretmocerus</taxon>
    </lineage>
</organism>
<proteinExistence type="predicted"/>
<comment type="caution">
    <text evidence="1">The sequence shown here is derived from an EMBL/GenBank/DDBJ whole genome shotgun (WGS) entry which is preliminary data.</text>
</comment>
<accession>A0ACC2NWI6</accession>
<gene>
    <name evidence="1" type="ORF">QAD02_010445</name>
</gene>
<protein>
    <submittedName>
        <fullName evidence="1">Uncharacterized protein</fullName>
    </submittedName>
</protein>
<dbReference type="EMBL" id="CM056742">
    <property type="protein sequence ID" value="KAJ8674659.1"/>
    <property type="molecule type" value="Genomic_DNA"/>
</dbReference>
<keyword evidence="2" id="KW-1185">Reference proteome</keyword>
<evidence type="ECO:0000313" key="1">
    <source>
        <dbReference type="EMBL" id="KAJ8674659.1"/>
    </source>
</evidence>
<sequence length="287" mass="31300">MLPMLFRGVFLLAVVGWYSNSMWKMIDGYFKEQFQRFLNDEFDKNPRMRDDVLAFSDELAQPTEAPPISAGLEDALVEVLGPQSGPSESDSSASPSSSSADTTSFIGGGGEVAKVDENEVAAPLHDPPDAATTDSTDDDGDTTSSSSEAGPREPRFDTVKDEENIPALTVEIGEPPQLPESRESDQDAVKEKLRSPHRSPRKRKSSGLPQIGPMKSNEAGKRKKKQLQISLTSKGVPVAELPFKPAIDLYDLEKVSPEEYCPLSLDEDPTCEQTQPWPSSASAPRIF</sequence>
<dbReference type="Proteomes" id="UP001239111">
    <property type="component" value="Chromosome 2"/>
</dbReference>
<reference evidence="1" key="1">
    <citation type="submission" date="2023-04" db="EMBL/GenBank/DDBJ databases">
        <title>A chromosome-level genome assembly of the parasitoid wasp Eretmocerus hayati.</title>
        <authorList>
            <person name="Zhong Y."/>
            <person name="Liu S."/>
            <person name="Liu Y."/>
        </authorList>
    </citation>
    <scope>NUCLEOTIDE SEQUENCE</scope>
    <source>
        <strain evidence="1">ZJU_SS_LIU_2023</strain>
    </source>
</reference>
<name>A0ACC2NWI6_9HYME</name>
<evidence type="ECO:0000313" key="2">
    <source>
        <dbReference type="Proteomes" id="UP001239111"/>
    </source>
</evidence>